<name>A0A7K0GAM7_9ACTN</name>
<dbReference type="AlphaFoldDB" id="A0A7K0GAM7"/>
<organism evidence="2 3">
    <name type="scientific">Enorma shizhengliae</name>
    <dbReference type="NCBI Taxonomy" id="2606615"/>
    <lineage>
        <taxon>Bacteria</taxon>
        <taxon>Bacillati</taxon>
        <taxon>Actinomycetota</taxon>
        <taxon>Coriobacteriia</taxon>
        <taxon>Coriobacteriales</taxon>
        <taxon>Coriobacteriaceae</taxon>
        <taxon>Enorma</taxon>
    </lineage>
</organism>
<comment type="caution">
    <text evidence="2">The sequence shown here is derived from an EMBL/GenBank/DDBJ whole genome shotgun (WGS) entry which is preliminary data.</text>
</comment>
<dbReference type="InterPro" id="IPR009537">
    <property type="entry name" value="DUF1156"/>
</dbReference>
<evidence type="ECO:0000313" key="2">
    <source>
        <dbReference type="EMBL" id="MRX80470.1"/>
    </source>
</evidence>
<dbReference type="EMBL" id="VTFZ01000010">
    <property type="protein sequence ID" value="MRX80470.1"/>
    <property type="molecule type" value="Genomic_DNA"/>
</dbReference>
<proteinExistence type="predicted"/>
<dbReference type="InterPro" id="IPR029063">
    <property type="entry name" value="SAM-dependent_MTases_sf"/>
</dbReference>
<gene>
    <name evidence="2" type="ORF">GJE22_07710</name>
</gene>
<sequence length="925" mass="101808">MNSSSAYKKKLIEVALPLDDINAASAREKSIRHGHPSTLHLWWARRPLATARAVIWASLVDDPSAHPEEFPTEEEQQAERERLFDILRELVIWENSNNPRVLDAAKAEIHRSMGDDVPALLDPFAGGGAIPLEAQRLGLKAYAQDLNPVAVTINKAMIEIPPKFAGNKPVNPRSQAERPLDTWEGNTGLAADVEYYGNWMREEAFRRIGHLYPKVGVPKEQGGGEATVIAWIWARTVKCPNPACGHETPLVRSFDLSKKKGKEWHVEPIVENGGVRFEVRPGKSDREGTVNRRGATCLHCGMPIGFDCIREAGKHAELGIRLMAVVGEGDRARLYLTPCEEQVQSAQVKKPSAFPSVKLFGKAQVNIGLYGLNETADLFTNRQLTALVALSDLVNEVREKAYIDAIKSGMEANDTGLDGGGTGASAYSEALSVYLQFALDKVIDRGSTLCCWDAGYQKIGNTFGRQALPMRWMFAESNPLADSTGGFAGSVRWVSEAVASLPTSEPILGSARQFDAQSDCGIRNIMVSTDPPYYDNIDYSDLSDYFYVWDRAGLQEVFPKQFGTMLTPKEEELVAAPYRFDGGKREAKRYFENGMRKVFSGLTRCVISDVPMTVYYGYKQSETAKQGAAETTSSSGWETILQAIIDSGFSVTGTWPMRTELVSALKSSMNALASSIVLVCRKRPDDAPICTRRELVTALRRELHPALDKLQAANIAPVDLAQSAIGPGIGVYSRYAHVLDADGSEMGVRAALQLINEELDAYFNDQSDGTDAMSRFCIELYTQAGFNDVKYGEAEVLANAKNVSIQAMEDVGLLNADKGIVHLLTRDQIEMKTSLTQPAWLLAQQLTVLLDKEGVEGCAKHVSQVSLADAERAKSLAYRLFTIADRRGWAGEAFAYNSLVTSWSDIAGRAHELLRFVPVQERLEF</sequence>
<accession>A0A7K0GAM7</accession>
<feature type="domain" description="DUF1156" evidence="1">
    <location>
        <begin position="15"/>
        <end position="86"/>
    </location>
</feature>
<dbReference type="RefSeq" id="WP_144687887.1">
    <property type="nucleotide sequence ID" value="NZ_VLLQ01000003.1"/>
</dbReference>
<dbReference type="SUPFAM" id="SSF53335">
    <property type="entry name" value="S-adenosyl-L-methionine-dependent methyltransferases"/>
    <property type="match status" value="1"/>
</dbReference>
<evidence type="ECO:0000259" key="1">
    <source>
        <dbReference type="Pfam" id="PF06634"/>
    </source>
</evidence>
<dbReference type="Proteomes" id="UP000470010">
    <property type="component" value="Unassembled WGS sequence"/>
</dbReference>
<reference evidence="3" key="1">
    <citation type="submission" date="2019-08" db="EMBL/GenBank/DDBJ databases">
        <title>Arthrobacter sp. nov., isolated from plateau pika and Tibetan wild ass.</title>
        <authorList>
            <person name="Ge Y."/>
        </authorList>
    </citation>
    <scope>NUCLEOTIDE SEQUENCE [LARGE SCALE GENOMIC DNA]</scope>
    <source>
        <strain evidence="3">HF-1365</strain>
    </source>
</reference>
<keyword evidence="3" id="KW-1185">Reference proteome</keyword>
<protein>
    <submittedName>
        <fullName evidence="2">DUF1156 domain-containing protein</fullName>
    </submittedName>
</protein>
<evidence type="ECO:0000313" key="3">
    <source>
        <dbReference type="Proteomes" id="UP000470010"/>
    </source>
</evidence>
<dbReference type="Pfam" id="PF06634">
    <property type="entry name" value="DUF1156"/>
    <property type="match status" value="1"/>
</dbReference>